<evidence type="ECO:0000256" key="5">
    <source>
        <dbReference type="ARBA" id="ARBA00022833"/>
    </source>
</evidence>
<dbReference type="InterPro" id="IPR007045">
    <property type="entry name" value="KduI"/>
</dbReference>
<dbReference type="PROSITE" id="PS00061">
    <property type="entry name" value="ADH_SHORT"/>
    <property type="match status" value="1"/>
</dbReference>
<comment type="cofactor">
    <cofactor evidence="6">
        <name>Zn(2+)</name>
        <dbReference type="ChEBI" id="CHEBI:29105"/>
    </cofactor>
    <text evidence="6">Binds 1 zinc ion per subunit.</text>
</comment>
<protein>
    <recommendedName>
        <fullName evidence="6">4-deoxy-L-threo-5-hexosulose-uronate ketol-isomerase</fullName>
        <ecNumber evidence="6">5.3.1.17</ecNumber>
    </recommendedName>
    <alternativeName>
        <fullName evidence="6">5-keto-4-deoxyuronate isomerase</fullName>
    </alternativeName>
    <alternativeName>
        <fullName evidence="6">DKI isomerase</fullName>
    </alternativeName>
</protein>
<dbReference type="NCBIfam" id="NF002091">
    <property type="entry name" value="PRK00924.1"/>
    <property type="match status" value="1"/>
</dbReference>
<gene>
    <name evidence="6" type="primary">kduI</name>
    <name evidence="7" type="ORF">OAN307_c00370</name>
</gene>
<feature type="binding site" evidence="6">
    <location>
        <position position="241"/>
    </location>
    <ligand>
        <name>Zn(2+)</name>
        <dbReference type="ChEBI" id="CHEBI:29105"/>
    </ligand>
</feature>
<evidence type="ECO:0000256" key="3">
    <source>
        <dbReference type="ARBA" id="ARBA00006484"/>
    </source>
</evidence>
<comment type="function">
    <text evidence="6">Catalyzes the isomerization of 5-dehydro-4-deoxy-D-glucuronate to 3-deoxy-D-glycero-2,5-hexodiulosonate.</text>
</comment>
<dbReference type="GO" id="GO:0042840">
    <property type="term" value="P:D-glucuronate catabolic process"/>
    <property type="evidence" value="ECO:0007669"/>
    <property type="project" value="TreeGrafter"/>
</dbReference>
<dbReference type="CDD" id="cd20294">
    <property type="entry name" value="cupin_KduI_N"/>
    <property type="match status" value="1"/>
</dbReference>
<dbReference type="RefSeq" id="WP_015497877.1">
    <property type="nucleotide sequence ID" value="NC_020911.1"/>
</dbReference>
<dbReference type="GO" id="GO:0019698">
    <property type="term" value="P:D-galacturonate catabolic process"/>
    <property type="evidence" value="ECO:0007669"/>
    <property type="project" value="TreeGrafter"/>
</dbReference>
<dbReference type="eggNOG" id="COG3717">
    <property type="taxonomic scope" value="Bacteria"/>
</dbReference>
<dbReference type="CDD" id="cd20491">
    <property type="entry name" value="cupin_KduI_C"/>
    <property type="match status" value="1"/>
</dbReference>
<dbReference type="InterPro" id="IPR011051">
    <property type="entry name" value="RmlC_Cupin_sf"/>
</dbReference>
<evidence type="ECO:0000313" key="8">
    <source>
        <dbReference type="Proteomes" id="UP000005307"/>
    </source>
</evidence>
<dbReference type="SUPFAM" id="SSF51182">
    <property type="entry name" value="RmlC-like cupins"/>
    <property type="match status" value="1"/>
</dbReference>
<keyword evidence="6" id="KW-0479">Metal-binding</keyword>
<dbReference type="UniPathway" id="UPA00545">
    <property type="reaction ID" value="UER00826"/>
</dbReference>
<keyword evidence="6 7" id="KW-0413">Isomerase</keyword>
<keyword evidence="5 6" id="KW-0862">Zinc</keyword>
<dbReference type="EMBL" id="CP003740">
    <property type="protein sequence ID" value="AGI65813.1"/>
    <property type="molecule type" value="Genomic_DNA"/>
</dbReference>
<dbReference type="SUPFAM" id="SSF51735">
    <property type="entry name" value="NAD(P)-binding Rossmann-fold domains"/>
    <property type="match status" value="1"/>
</dbReference>
<reference evidence="7 8" key="1">
    <citation type="journal article" date="2013" name="PLoS ONE">
        <title>Poles Apart: Arctic and Antarctic Octadecabacter strains Share High Genome Plasticity and a New Type of Xanthorhodopsin.</title>
        <authorList>
            <person name="Vollmers J."/>
            <person name="Voget S."/>
            <person name="Dietrich S."/>
            <person name="Gollnow K."/>
            <person name="Smits M."/>
            <person name="Meyer K."/>
            <person name="Brinkhoff T."/>
            <person name="Simon M."/>
            <person name="Daniel R."/>
        </authorList>
    </citation>
    <scope>NUCLEOTIDE SEQUENCE [LARGE SCALE GENOMIC DNA]</scope>
    <source>
        <strain evidence="7 8">307</strain>
    </source>
</reference>
<comment type="similarity">
    <text evidence="4 6">Belongs to the KduI family.</text>
</comment>
<dbReference type="InterPro" id="IPR020904">
    <property type="entry name" value="Sc_DH/Rdtase_CS"/>
</dbReference>
<organism evidence="7 8">
    <name type="scientific">Octadecabacter antarcticus 307</name>
    <dbReference type="NCBI Taxonomy" id="391626"/>
    <lineage>
        <taxon>Bacteria</taxon>
        <taxon>Pseudomonadati</taxon>
        <taxon>Pseudomonadota</taxon>
        <taxon>Alphaproteobacteria</taxon>
        <taxon>Rhodobacterales</taxon>
        <taxon>Roseobacteraceae</taxon>
        <taxon>Octadecabacter</taxon>
    </lineage>
</organism>
<dbReference type="eggNOG" id="COG1028">
    <property type="taxonomic scope" value="Bacteria"/>
</dbReference>
<evidence type="ECO:0000256" key="6">
    <source>
        <dbReference type="HAMAP-Rule" id="MF_00687"/>
    </source>
</evidence>
<dbReference type="AlphaFoldDB" id="M9R226"/>
<dbReference type="GO" id="GO:0016491">
    <property type="term" value="F:oxidoreductase activity"/>
    <property type="evidence" value="ECO:0007669"/>
    <property type="project" value="UniProtKB-KW"/>
</dbReference>
<comment type="catalytic activity">
    <reaction evidence="1 6">
        <text>5-dehydro-4-deoxy-D-glucuronate = 3-deoxy-D-glycero-2,5-hexodiulosonate</text>
        <dbReference type="Rhea" id="RHEA:23896"/>
        <dbReference type="ChEBI" id="CHEBI:17117"/>
        <dbReference type="ChEBI" id="CHEBI:29071"/>
        <dbReference type="EC" id="5.3.1.17"/>
    </reaction>
</comment>
<evidence type="ECO:0000256" key="1">
    <source>
        <dbReference type="ARBA" id="ARBA00000552"/>
    </source>
</evidence>
<dbReference type="GO" id="GO:0045490">
    <property type="term" value="P:pectin catabolic process"/>
    <property type="evidence" value="ECO:0007669"/>
    <property type="project" value="UniProtKB-UniRule"/>
</dbReference>
<dbReference type="PANTHER" id="PTHR38461:SF1">
    <property type="entry name" value="4-DEOXY-L-THREO-5-HEXOSULOSE-URONATE KETOL-ISOMERASE"/>
    <property type="match status" value="1"/>
</dbReference>
<feature type="binding site" evidence="6">
    <location>
        <position position="194"/>
    </location>
    <ligand>
        <name>Zn(2+)</name>
        <dbReference type="ChEBI" id="CHEBI:29105"/>
    </ligand>
</feature>
<dbReference type="HOGENOM" id="CLU_579820_0_0_5"/>
<dbReference type="EC" id="5.3.1.17" evidence="6"/>
<dbReference type="Pfam" id="PF13561">
    <property type="entry name" value="adh_short_C2"/>
    <property type="match status" value="1"/>
</dbReference>
<evidence type="ECO:0000256" key="4">
    <source>
        <dbReference type="ARBA" id="ARBA00008086"/>
    </source>
</evidence>
<dbReference type="InterPro" id="IPR014710">
    <property type="entry name" value="RmlC-like_jellyroll"/>
</dbReference>
<dbReference type="HAMAP" id="MF_00687">
    <property type="entry name" value="KduI"/>
    <property type="match status" value="1"/>
</dbReference>
<keyword evidence="8" id="KW-1185">Reference proteome</keyword>
<dbReference type="PRINTS" id="PR00080">
    <property type="entry name" value="SDRFAMILY"/>
</dbReference>
<proteinExistence type="inferred from homology"/>
<dbReference type="KEGG" id="oat:OAN307_c00370"/>
<name>M9R226_9RHOB</name>
<dbReference type="OrthoDB" id="9770644at2"/>
<dbReference type="InterPro" id="IPR036291">
    <property type="entry name" value="NAD(P)-bd_dom_sf"/>
</dbReference>
<dbReference type="GO" id="GO:0008697">
    <property type="term" value="F:4-deoxy-L-threo-5-hexosulose-uronate ketol-isomerase activity"/>
    <property type="evidence" value="ECO:0007669"/>
    <property type="project" value="UniProtKB-UniRule"/>
</dbReference>
<dbReference type="Proteomes" id="UP000005307">
    <property type="component" value="Chromosome"/>
</dbReference>
<keyword evidence="7" id="KW-0560">Oxidoreductase</keyword>
<dbReference type="InterPro" id="IPR002347">
    <property type="entry name" value="SDR_fam"/>
</dbReference>
<dbReference type="STRING" id="391626.OAN307_c00370"/>
<dbReference type="GO" id="GO:0008270">
    <property type="term" value="F:zinc ion binding"/>
    <property type="evidence" value="ECO:0007669"/>
    <property type="project" value="UniProtKB-UniRule"/>
</dbReference>
<evidence type="ECO:0000256" key="2">
    <source>
        <dbReference type="ARBA" id="ARBA00005148"/>
    </source>
</evidence>
<comment type="similarity">
    <text evidence="3">Belongs to the short-chain dehydrogenases/reductases (SDR) family.</text>
</comment>
<dbReference type="FunFam" id="3.40.50.720:FF:000084">
    <property type="entry name" value="Short-chain dehydrogenase reductase"/>
    <property type="match status" value="1"/>
</dbReference>
<feature type="binding site" evidence="6">
    <location>
        <position position="199"/>
    </location>
    <ligand>
        <name>Zn(2+)</name>
        <dbReference type="ChEBI" id="CHEBI:29105"/>
    </ligand>
</feature>
<dbReference type="PRINTS" id="PR00081">
    <property type="entry name" value="GDHRDH"/>
</dbReference>
<comment type="pathway">
    <text evidence="2 6">Glycan metabolism; pectin degradation; 2-dehydro-3-deoxy-D-gluconate from pectin: step 4/5.</text>
</comment>
<evidence type="ECO:0000313" key="7">
    <source>
        <dbReference type="EMBL" id="AGI65813.1"/>
    </source>
</evidence>
<feature type="binding site" evidence="6">
    <location>
        <position position="192"/>
    </location>
    <ligand>
        <name>Zn(2+)</name>
        <dbReference type="ChEBI" id="CHEBI:29105"/>
    </ligand>
</feature>
<accession>M9R226</accession>
<dbReference type="Gene3D" id="2.60.120.10">
    <property type="entry name" value="Jelly Rolls"/>
    <property type="match status" value="1"/>
</dbReference>
<dbReference type="Gene3D" id="3.40.50.720">
    <property type="entry name" value="NAD(P)-binding Rossmann-like Domain"/>
    <property type="match status" value="1"/>
</dbReference>
<sequence length="471" mass="50753">MLKTETRHAIDPATAKTLDTERLRDHFHVGGLFADGEINLVYSHYDRLILGSAVPAGKSLTLDKVAAAGTATILERREMGVLNIGDTGSVSVAGETYDLENGEVLYIGMGAGPVKFLGEGRFYVLSAPAHQTYPTTLIKLKDARRVEMGARETANERVIIQFLHPEVCKSCQLLMGYTQFAEGSVWNTMPAHLHDRRMEAYLYFQLPENQRVFHLMGEPSQTRHIVIANEEAVISPPWSVHAGAGTSSYTFCWAMAGADVICVGRRTCDETLGRITDAGGSASSVLVDFADPMAGQGLFDGQPIDILVNNAGIIRRNDAVDFTEDDWDAVMDVNLKALFFTTQAFAKAALARGGQGRVVNIASLLSFQGGIRVPSYTASKHGVAGLTKLLANEWAAKGINVNAVAPGYIETNNTEALRADPERNKSILDRIPAGRWGEASDIAGAAVYLCTPAAGYVHGAVLNVDGGWLAR</sequence>
<dbReference type="PANTHER" id="PTHR38461">
    <property type="entry name" value="4-DEOXY-L-THREO-5-HEXOSULOSE-URONATE KETOL-ISOMERASE"/>
    <property type="match status" value="1"/>
</dbReference>